<reference evidence="1" key="5">
    <citation type="submission" date="2001-07" db="EMBL/GenBank/DDBJ databases">
        <authorList>
            <person name="Adachi J."/>
            <person name="Aizawa K."/>
            <person name="Akimura T."/>
            <person name="Arakawa T."/>
            <person name="Bono H."/>
            <person name="Carninci P."/>
            <person name="Fukuda S."/>
            <person name="Furuno M."/>
            <person name="Hanagaki T."/>
            <person name="Hara A."/>
            <person name="Hashizume W."/>
            <person name="Hayashida K."/>
            <person name="Hayatsu N."/>
            <person name="Hiramoto K."/>
            <person name="Hiraoka T."/>
            <person name="Hirozane T."/>
            <person name="Hori F."/>
            <person name="Imotani K."/>
            <person name="Ishii Y."/>
            <person name="Itoh M."/>
            <person name="Kagawa I."/>
            <person name="Kasukawa T."/>
            <person name="Katoh H."/>
            <person name="Kawai J."/>
            <person name="Kojima Y."/>
            <person name="Kondo S."/>
            <person name="Konno H."/>
            <person name="Kouda M."/>
            <person name="Koya S."/>
            <person name="Kurihara C."/>
            <person name="Matsuyama T."/>
            <person name="Miyazaki A."/>
            <person name="Murata M."/>
            <person name="Nakamura M."/>
            <person name="Nishi K."/>
            <person name="Nomura K."/>
            <person name="Numazaki R."/>
            <person name="Ohno M."/>
            <person name="Ohsato N."/>
            <person name="Okazaki Y."/>
            <person name="Saito R."/>
            <person name="Saitoh H."/>
            <person name="Sakai C."/>
            <person name="Sakai K."/>
            <person name="Sakazume N."/>
            <person name="Sano H."/>
            <person name="Sasaki D."/>
            <person name="Shibata K."/>
            <person name="Shinagawa A."/>
            <person name="Shiraki T."/>
            <person name="Sogabe Y."/>
            <person name="Tagami M."/>
            <person name="Tagawa A."/>
            <person name="Takahashi F."/>
            <person name="Takaku-Akahira S."/>
            <person name="Takeda Y."/>
            <person name="Tanaka T."/>
            <person name="Tomaru A."/>
            <person name="Toya T."/>
            <person name="Yasunishi A."/>
            <person name="Muramatsu M."/>
            <person name="Hayashizaki Y."/>
        </authorList>
    </citation>
    <scope>NUCLEOTIDE SEQUENCE</scope>
    <source>
        <strain evidence="1">C57BL/6J</strain>
        <tissue evidence="1">Heart</tissue>
    </source>
</reference>
<protein>
    <submittedName>
        <fullName evidence="1">Uncharacterized protein</fullName>
    </submittedName>
</protein>
<reference evidence="1" key="8">
    <citation type="journal article" date="2005" name="Science">
        <title>Antisense Transcription in the Mammalian Transcriptome.</title>
        <authorList>
            <consortium name="RIKEN Genome Exploration Research Group and Genome Science Group (Genome Network Project Core Group) and the FANTOM Consortium"/>
        </authorList>
    </citation>
    <scope>NUCLEOTIDE SEQUENCE</scope>
    <source>
        <strain evidence="1">C57BL/6J</strain>
        <tissue evidence="1">Heart</tissue>
    </source>
</reference>
<gene>
    <name evidence="2" type="primary">Gm9883</name>
</gene>
<name>Q8C7B5_MOUSE</name>
<reference evidence="1" key="6">
    <citation type="journal article" date="2002" name="Nature">
        <title>Analysis of the mouse transcriptome based on functional annotation of 60,770 full-length cDNAs.</title>
        <authorList>
            <consortium name="The FANTOM Consortium and the RIKEN Genome Exploration Research Group Phase I and II Team"/>
        </authorList>
    </citation>
    <scope>NUCLEOTIDE SEQUENCE</scope>
    <source>
        <strain evidence="1">C57BL/6J</strain>
        <tissue evidence="1">Heart</tissue>
    </source>
</reference>
<evidence type="ECO:0000313" key="2">
    <source>
        <dbReference type="MGI" id="MGI:3642922"/>
    </source>
</evidence>
<reference evidence="1" key="3">
    <citation type="journal article" date="2000" name="Genome Res.">
        <title>RIKEN integrated sequence analysis (RISA) system--384-format sequencing pipeline with 384 multicapillary sequencer.</title>
        <authorList>
            <person name="Shibata K."/>
            <person name="Itoh M."/>
            <person name="Aizawa K."/>
            <person name="Nagaoka S."/>
            <person name="Sasaki N."/>
            <person name="Carninci P."/>
            <person name="Konno H."/>
            <person name="Akiyama J."/>
            <person name="Nishi K."/>
            <person name="Kitsunai T."/>
            <person name="Tashiro H."/>
            <person name="Itoh M."/>
            <person name="Sumi N."/>
            <person name="Ishii Y."/>
            <person name="Nakamura S."/>
            <person name="Hazama M."/>
            <person name="Nishine T."/>
            <person name="Harada A."/>
            <person name="Yamamoto R."/>
            <person name="Matsumoto H."/>
            <person name="Sakaguchi S."/>
            <person name="Ikegami T."/>
            <person name="Kashiwagi K."/>
            <person name="Fujiwake S."/>
            <person name="Inoue K."/>
            <person name="Togawa Y."/>
            <person name="Izawa M."/>
            <person name="Ohara E."/>
            <person name="Watahiki M."/>
            <person name="Yoneda Y."/>
            <person name="Ishikawa T."/>
            <person name="Ozawa K."/>
            <person name="Tanaka T."/>
            <person name="Matsuura S."/>
            <person name="Kawai J."/>
            <person name="Okazaki Y."/>
            <person name="Muramatsu M."/>
            <person name="Inoue Y."/>
            <person name="Kira A."/>
            <person name="Hayashizaki Y."/>
        </authorList>
    </citation>
    <scope>NUCLEOTIDE SEQUENCE</scope>
    <source>
        <strain evidence="1">C57BL/6J</strain>
        <tissue evidence="1">Heart</tissue>
    </source>
</reference>
<dbReference type="iPTMnet" id="Q8C7B5"/>
<dbReference type="AGR" id="MGI:3642922"/>
<reference evidence="1" key="2">
    <citation type="journal article" date="2000" name="Genome Res.">
        <title>Normalization and subtraction of cap-trapper-selected cDNAs to prepare full-length cDNA libraries for rapid discovery of new genes.</title>
        <authorList>
            <person name="Carninci P."/>
            <person name="Shibata Y."/>
            <person name="Hayatsu N."/>
            <person name="Sugahara Y."/>
            <person name="Shibata K."/>
            <person name="Itoh M."/>
            <person name="Konno H."/>
            <person name="Okazaki Y."/>
            <person name="Muramatsu M."/>
            <person name="Hayashizaki Y."/>
        </authorList>
    </citation>
    <scope>NUCLEOTIDE SEQUENCE</scope>
    <source>
        <strain evidence="1">C57BL/6J</strain>
        <tissue evidence="1">Heart</tissue>
    </source>
</reference>
<dbReference type="AlphaFoldDB" id="Q8C7B5"/>
<accession>Q8C7B5</accession>
<proteinExistence type="evidence at transcript level"/>
<organism evidence="1">
    <name type="scientific">Mus musculus</name>
    <name type="common">Mouse</name>
    <dbReference type="NCBI Taxonomy" id="10090"/>
    <lineage>
        <taxon>Eukaryota</taxon>
        <taxon>Metazoa</taxon>
        <taxon>Chordata</taxon>
        <taxon>Craniata</taxon>
        <taxon>Vertebrata</taxon>
        <taxon>Euteleostomi</taxon>
        <taxon>Mammalia</taxon>
        <taxon>Eutheria</taxon>
        <taxon>Euarchontoglires</taxon>
        <taxon>Glires</taxon>
        <taxon>Rodentia</taxon>
        <taxon>Myomorpha</taxon>
        <taxon>Muroidea</taxon>
        <taxon>Muridae</taxon>
        <taxon>Murinae</taxon>
        <taxon>Mus</taxon>
        <taxon>Mus</taxon>
    </lineage>
</organism>
<sequence>MCSANRPDTSYGTCMELEVKLSPQQEDRVKKEAYRHPSEVLCVPASEGGMRALTASAMLGLKLHIHSARWSCKEPLFSPREKMAVPILRSCMSIFFFSITSLVPWGTSCNTKYTTPRVRLTTLHLSELKVFLSLGLLIGI</sequence>
<dbReference type="PhosphoSitePlus" id="Q8C7B5"/>
<dbReference type="MGI" id="MGI:3642922">
    <property type="gene designation" value="Gm9883"/>
</dbReference>
<evidence type="ECO:0000313" key="1">
    <source>
        <dbReference type="EMBL" id="BAC34872.1"/>
    </source>
</evidence>
<reference evidence="1" key="7">
    <citation type="journal article" date="2005" name="Science">
        <title>The Transcriptional Landscape of the Mammalian Genome.</title>
        <authorList>
            <consortium name="The FANTOM Consortium"/>
            <consortium name="Riken Genome Exploration Research Group and Genome Science Group (Genome Network Project Core Group)"/>
        </authorList>
    </citation>
    <scope>NUCLEOTIDE SEQUENCE</scope>
    <source>
        <strain evidence="1">C57BL/6J</strain>
        <tissue evidence="1">Heart</tissue>
    </source>
</reference>
<reference evidence="1" key="4">
    <citation type="journal article" date="2001" name="Nature">
        <title>Functional annotation of a full-length mouse cDNA collection.</title>
        <authorList>
            <consortium name="The RIKEN Genome Exploration Research Group Phase II Team and the FANTOM Consortium"/>
        </authorList>
    </citation>
    <scope>NUCLEOTIDE SEQUENCE</scope>
    <source>
        <strain evidence="1">C57BL/6J</strain>
        <tissue evidence="1">Heart</tissue>
    </source>
</reference>
<dbReference type="EMBL" id="AK052181">
    <property type="protein sequence ID" value="BAC34872.1"/>
    <property type="molecule type" value="mRNA"/>
</dbReference>
<reference evidence="1" key="1">
    <citation type="journal article" date="1999" name="Methods Enzymol.">
        <title>High-efficiency full-length cDNA cloning.</title>
        <authorList>
            <person name="Carninci P."/>
            <person name="Hayashizaki Y."/>
        </authorList>
    </citation>
    <scope>NUCLEOTIDE SEQUENCE</scope>
    <source>
        <strain evidence="1">C57BL/6J</strain>
        <tissue evidence="1">Heart</tissue>
    </source>
</reference>